<comment type="caution">
    <text evidence="3">The sequence shown here is derived from an EMBL/GenBank/DDBJ whole genome shotgun (WGS) entry which is preliminary data.</text>
</comment>
<evidence type="ECO:0000256" key="1">
    <source>
        <dbReference type="SAM" id="MobiDB-lite"/>
    </source>
</evidence>
<evidence type="ECO:0000313" key="3">
    <source>
        <dbReference type="EMBL" id="GAA3545057.1"/>
    </source>
</evidence>
<protein>
    <recommendedName>
        <fullName evidence="5">Septum formation initiator</fullName>
    </recommendedName>
</protein>
<evidence type="ECO:0008006" key="5">
    <source>
        <dbReference type="Google" id="ProtNLM"/>
    </source>
</evidence>
<reference evidence="4" key="1">
    <citation type="journal article" date="2019" name="Int. J. Syst. Evol. Microbiol.">
        <title>The Global Catalogue of Microorganisms (GCM) 10K type strain sequencing project: providing services to taxonomists for standard genome sequencing and annotation.</title>
        <authorList>
            <consortium name="The Broad Institute Genomics Platform"/>
            <consortium name="The Broad Institute Genome Sequencing Center for Infectious Disease"/>
            <person name="Wu L."/>
            <person name="Ma J."/>
        </authorList>
    </citation>
    <scope>NUCLEOTIDE SEQUENCE [LARGE SCALE GENOMIC DNA]</scope>
    <source>
        <strain evidence="4">JCM 17460</strain>
    </source>
</reference>
<organism evidence="3 4">
    <name type="scientific">Nocardioides daeguensis</name>
    <dbReference type="NCBI Taxonomy" id="908359"/>
    <lineage>
        <taxon>Bacteria</taxon>
        <taxon>Bacillati</taxon>
        <taxon>Actinomycetota</taxon>
        <taxon>Actinomycetes</taxon>
        <taxon>Propionibacteriales</taxon>
        <taxon>Nocardioidaceae</taxon>
        <taxon>Nocardioides</taxon>
    </lineage>
</organism>
<proteinExistence type="predicted"/>
<feature type="transmembrane region" description="Helical" evidence="2">
    <location>
        <begin position="12"/>
        <end position="33"/>
    </location>
</feature>
<sequence>MRLSRTGLGRLGLGLVAWAIIVVLGSWLVWLVVSDAGRDVAGSTIPRGTVPSAGPAPSTSPRPTPTAAPSGDADQVTRTWTGSAGVVTTRCAGGTIALAGAAASSDGYVVEVKSRGPREVDVEFEGRGEETVLDTRVRARCVDGTPHYQVDAED</sequence>
<gene>
    <name evidence="3" type="ORF">GCM10022263_35230</name>
</gene>
<accession>A0ABP6W5R6</accession>
<feature type="region of interest" description="Disordered" evidence="1">
    <location>
        <begin position="42"/>
        <end position="77"/>
    </location>
</feature>
<keyword evidence="2" id="KW-1133">Transmembrane helix</keyword>
<dbReference type="Proteomes" id="UP001500301">
    <property type="component" value="Unassembled WGS sequence"/>
</dbReference>
<evidence type="ECO:0000313" key="4">
    <source>
        <dbReference type="Proteomes" id="UP001500301"/>
    </source>
</evidence>
<keyword evidence="4" id="KW-1185">Reference proteome</keyword>
<evidence type="ECO:0000256" key="2">
    <source>
        <dbReference type="SAM" id="Phobius"/>
    </source>
</evidence>
<keyword evidence="2" id="KW-0812">Transmembrane</keyword>
<name>A0ABP6W5R6_9ACTN</name>
<keyword evidence="2" id="KW-0472">Membrane</keyword>
<dbReference type="EMBL" id="BAABBB010000019">
    <property type="protein sequence ID" value="GAA3545057.1"/>
    <property type="molecule type" value="Genomic_DNA"/>
</dbReference>
<dbReference type="RefSeq" id="WP_218234454.1">
    <property type="nucleotide sequence ID" value="NZ_BAABBB010000019.1"/>
</dbReference>